<dbReference type="InterPro" id="IPR006186">
    <property type="entry name" value="Ser/Thr-sp_prot-phosphatase"/>
</dbReference>
<comment type="similarity">
    <text evidence="4">Belongs to the PPP phosphatase family.</text>
</comment>
<evidence type="ECO:0000313" key="8">
    <source>
        <dbReference type="Proteomes" id="UP001642409"/>
    </source>
</evidence>
<protein>
    <recommendedName>
        <fullName evidence="4">Serine/threonine-protein phosphatase</fullName>
        <ecNumber evidence="4">3.1.3.16</ecNumber>
    </recommendedName>
</protein>
<dbReference type="Proteomes" id="UP001642409">
    <property type="component" value="Unassembled WGS sequence"/>
</dbReference>
<dbReference type="EC" id="3.1.3.16" evidence="4"/>
<dbReference type="Pfam" id="PF00149">
    <property type="entry name" value="Metallophos"/>
    <property type="match status" value="1"/>
</dbReference>
<name>A0AA86P911_9EUKA</name>
<reference evidence="6" key="1">
    <citation type="submission" date="2023-06" db="EMBL/GenBank/DDBJ databases">
        <authorList>
            <person name="Kurt Z."/>
        </authorList>
    </citation>
    <scope>NUCLEOTIDE SEQUENCE</scope>
</reference>
<evidence type="ECO:0000256" key="2">
    <source>
        <dbReference type="ARBA" id="ARBA00022801"/>
    </source>
</evidence>
<feature type="domain" description="Serine/threonine specific protein phosphatases" evidence="5">
    <location>
        <begin position="108"/>
        <end position="113"/>
    </location>
</feature>
<dbReference type="GO" id="GO:0046872">
    <property type="term" value="F:metal ion binding"/>
    <property type="evidence" value="ECO:0007669"/>
    <property type="project" value="UniProtKB-KW"/>
</dbReference>
<dbReference type="InterPro" id="IPR047129">
    <property type="entry name" value="PPA2-like"/>
</dbReference>
<evidence type="ECO:0000256" key="1">
    <source>
        <dbReference type="ARBA" id="ARBA00022723"/>
    </source>
</evidence>
<gene>
    <name evidence="6" type="ORF">HINF_LOCUS21703</name>
    <name evidence="7" type="ORF">HINF_LOCUS54239</name>
</gene>
<sequence length="297" mass="34247">MFDPHQLLELTLKKQKLSENQLKELVFRVQTLFVMEPNVVSVPLPVQICGDLHGQFYDVVNLFKVGGSPEQCKYIFMGDYVDRGYYSLEVITLLYLYKIIYPNQLYLLRGNHESRAITQIYGFYDQCLMYYQHSSIWKGFIESFDYMPIAAIAGEQVYCVHGGLSPQCPLLDDVRSIGRAIEVPIRGALADCLWSDPTTKNMVEYFKPSDRGAGYEYGPKAVEEFSRSNGIQLIARSHQLAPEGYQFHFNQTCVTVWSCPNYMYKCKNYASIMQVDNHHNCNFLLFTAVDLHEKKLD</sequence>
<evidence type="ECO:0000259" key="5">
    <source>
        <dbReference type="PROSITE" id="PS00125"/>
    </source>
</evidence>
<dbReference type="InterPro" id="IPR029052">
    <property type="entry name" value="Metallo-depent_PP-like"/>
</dbReference>
<dbReference type="PROSITE" id="PS00125">
    <property type="entry name" value="SER_THR_PHOSPHATASE"/>
    <property type="match status" value="1"/>
</dbReference>
<dbReference type="EMBL" id="CAXDID020000281">
    <property type="protein sequence ID" value="CAL6069986.1"/>
    <property type="molecule type" value="Genomic_DNA"/>
</dbReference>
<organism evidence="6">
    <name type="scientific">Hexamita inflata</name>
    <dbReference type="NCBI Taxonomy" id="28002"/>
    <lineage>
        <taxon>Eukaryota</taxon>
        <taxon>Metamonada</taxon>
        <taxon>Diplomonadida</taxon>
        <taxon>Hexamitidae</taxon>
        <taxon>Hexamitinae</taxon>
        <taxon>Hexamita</taxon>
    </lineage>
</organism>
<evidence type="ECO:0000256" key="4">
    <source>
        <dbReference type="RuleBase" id="RU004273"/>
    </source>
</evidence>
<keyword evidence="1" id="KW-0479">Metal-binding</keyword>
<dbReference type="PANTHER" id="PTHR45619">
    <property type="entry name" value="SERINE/THREONINE-PROTEIN PHOSPHATASE PP2A-RELATED"/>
    <property type="match status" value="1"/>
</dbReference>
<dbReference type="Gene3D" id="3.60.21.10">
    <property type="match status" value="1"/>
</dbReference>
<keyword evidence="8" id="KW-1185">Reference proteome</keyword>
<evidence type="ECO:0000313" key="6">
    <source>
        <dbReference type="EMBL" id="CAI9934058.1"/>
    </source>
</evidence>
<accession>A0AA86P911</accession>
<keyword evidence="2 4" id="KW-0378">Hydrolase</keyword>
<evidence type="ECO:0000313" key="7">
    <source>
        <dbReference type="EMBL" id="CAL6069986.1"/>
    </source>
</evidence>
<dbReference type="AlphaFoldDB" id="A0AA86P911"/>
<proteinExistence type="inferred from homology"/>
<dbReference type="SUPFAM" id="SSF56300">
    <property type="entry name" value="Metallo-dependent phosphatases"/>
    <property type="match status" value="1"/>
</dbReference>
<keyword evidence="3" id="KW-0464">Manganese</keyword>
<dbReference type="EMBL" id="CATOUU010000557">
    <property type="protein sequence ID" value="CAI9934058.1"/>
    <property type="molecule type" value="Genomic_DNA"/>
</dbReference>
<reference evidence="7 8" key="2">
    <citation type="submission" date="2024-07" db="EMBL/GenBank/DDBJ databases">
        <authorList>
            <person name="Akdeniz Z."/>
        </authorList>
    </citation>
    <scope>NUCLEOTIDE SEQUENCE [LARGE SCALE GENOMIC DNA]</scope>
</reference>
<dbReference type="PRINTS" id="PR00114">
    <property type="entry name" value="STPHPHTASE"/>
</dbReference>
<dbReference type="SMART" id="SM00156">
    <property type="entry name" value="PP2Ac"/>
    <property type="match status" value="1"/>
</dbReference>
<dbReference type="InterPro" id="IPR004843">
    <property type="entry name" value="Calcineurin-like_PHP"/>
</dbReference>
<dbReference type="GO" id="GO:0004722">
    <property type="term" value="F:protein serine/threonine phosphatase activity"/>
    <property type="evidence" value="ECO:0007669"/>
    <property type="project" value="UniProtKB-EC"/>
</dbReference>
<evidence type="ECO:0000256" key="3">
    <source>
        <dbReference type="ARBA" id="ARBA00023211"/>
    </source>
</evidence>
<comment type="catalytic activity">
    <reaction evidence="4">
        <text>O-phospho-L-threonyl-[protein] + H2O = L-threonyl-[protein] + phosphate</text>
        <dbReference type="Rhea" id="RHEA:47004"/>
        <dbReference type="Rhea" id="RHEA-COMP:11060"/>
        <dbReference type="Rhea" id="RHEA-COMP:11605"/>
        <dbReference type="ChEBI" id="CHEBI:15377"/>
        <dbReference type="ChEBI" id="CHEBI:30013"/>
        <dbReference type="ChEBI" id="CHEBI:43474"/>
        <dbReference type="ChEBI" id="CHEBI:61977"/>
        <dbReference type="EC" id="3.1.3.16"/>
    </reaction>
</comment>
<comment type="caution">
    <text evidence="6">The sequence shown here is derived from an EMBL/GenBank/DDBJ whole genome shotgun (WGS) entry which is preliminary data.</text>
</comment>